<reference evidence="3" key="3">
    <citation type="submission" date="2018-08" db="UniProtKB">
        <authorList>
            <consortium name="EnsemblPlants"/>
        </authorList>
    </citation>
    <scope>IDENTIFICATION</scope>
    <source>
        <strain evidence="3">cv. Bd21</strain>
    </source>
</reference>
<organism evidence="2">
    <name type="scientific">Brachypodium distachyon</name>
    <name type="common">Purple false brome</name>
    <name type="synonym">Trachynia distachya</name>
    <dbReference type="NCBI Taxonomy" id="15368"/>
    <lineage>
        <taxon>Eukaryota</taxon>
        <taxon>Viridiplantae</taxon>
        <taxon>Streptophyta</taxon>
        <taxon>Embryophyta</taxon>
        <taxon>Tracheophyta</taxon>
        <taxon>Spermatophyta</taxon>
        <taxon>Magnoliopsida</taxon>
        <taxon>Liliopsida</taxon>
        <taxon>Poales</taxon>
        <taxon>Poaceae</taxon>
        <taxon>BOP clade</taxon>
        <taxon>Pooideae</taxon>
        <taxon>Stipodae</taxon>
        <taxon>Brachypodieae</taxon>
        <taxon>Brachypodium</taxon>
    </lineage>
</organism>
<reference evidence="2 3" key="1">
    <citation type="journal article" date="2010" name="Nature">
        <title>Genome sequencing and analysis of the model grass Brachypodium distachyon.</title>
        <authorList>
            <consortium name="International Brachypodium Initiative"/>
        </authorList>
    </citation>
    <scope>NUCLEOTIDE SEQUENCE [LARGE SCALE GENOMIC DNA]</scope>
    <source>
        <strain evidence="2">Bd21</strain>
        <strain evidence="3">cv. Bd21</strain>
    </source>
</reference>
<sequence length="156" mass="18048">MEKKQMKMAIMRQEQTFRHQVNELHRVYQVQKQLMTEMHVVKMNRAQAGEDTQAEAMVETNHLQWYSNSGEKKPPPVEDFNLELTLATGNDRRKQDMASNSDSGATVSSSTSAESESGQRFPKSNVNVRFQNKSERHDDQHMQSPWLYQCLSLKMA</sequence>
<dbReference type="Proteomes" id="UP000008810">
    <property type="component" value="Chromosome 4"/>
</dbReference>
<reference evidence="2" key="2">
    <citation type="submission" date="2017-06" db="EMBL/GenBank/DDBJ databases">
        <title>WGS assembly of Brachypodium distachyon.</title>
        <authorList>
            <consortium name="The International Brachypodium Initiative"/>
            <person name="Lucas S."/>
            <person name="Harmon-Smith M."/>
            <person name="Lail K."/>
            <person name="Tice H."/>
            <person name="Grimwood J."/>
            <person name="Bruce D."/>
            <person name="Barry K."/>
            <person name="Shu S."/>
            <person name="Lindquist E."/>
            <person name="Wang M."/>
            <person name="Pitluck S."/>
            <person name="Vogel J.P."/>
            <person name="Garvin D.F."/>
            <person name="Mockler T.C."/>
            <person name="Schmutz J."/>
            <person name="Rokhsar D."/>
            <person name="Bevan M.W."/>
        </authorList>
    </citation>
    <scope>NUCLEOTIDE SEQUENCE</scope>
    <source>
        <strain evidence="2">Bd21</strain>
    </source>
</reference>
<gene>
    <name evidence="3" type="primary">LOC100845827</name>
    <name evidence="2" type="ORF">BRADI_4g06640v3</name>
</gene>
<name>I1II55_BRADI</name>
<keyword evidence="4" id="KW-1185">Reference proteome</keyword>
<feature type="compositionally biased region" description="Basic and acidic residues" evidence="1">
    <location>
        <begin position="132"/>
        <end position="141"/>
    </location>
</feature>
<dbReference type="eggNOG" id="ENOG502SSR6">
    <property type="taxonomic scope" value="Eukaryota"/>
</dbReference>
<dbReference type="EnsemblPlants" id="KQJ86608">
    <property type="protein sequence ID" value="KQJ86608"/>
    <property type="gene ID" value="BRADI_4g06640v3"/>
</dbReference>
<evidence type="ECO:0000313" key="4">
    <source>
        <dbReference type="Proteomes" id="UP000008810"/>
    </source>
</evidence>
<dbReference type="HOGENOM" id="CLU_080285_3_1_1"/>
<dbReference type="OrthoDB" id="666348at2759"/>
<evidence type="ECO:0000256" key="1">
    <source>
        <dbReference type="SAM" id="MobiDB-lite"/>
    </source>
</evidence>
<dbReference type="PANTHER" id="PTHR37904:SF4">
    <property type="entry name" value="MYB-CC TYPE TRANSCRIPTION FACTOR LHEQLE-CONTAINING DOMAIN-CONTAINING PROTEIN"/>
    <property type="match status" value="1"/>
</dbReference>
<dbReference type="RefSeq" id="XP_003576044.1">
    <property type="nucleotide sequence ID" value="XM_003575996.4"/>
</dbReference>
<dbReference type="Gramene" id="KQJ86608">
    <property type="protein sequence ID" value="KQJ86608"/>
    <property type="gene ID" value="BRADI_4g06640v3"/>
</dbReference>
<dbReference type="KEGG" id="bdi:100845827"/>
<dbReference type="AlphaFoldDB" id="I1II55"/>
<dbReference type="OMA" id="TTRDDFT"/>
<evidence type="ECO:0000313" key="2">
    <source>
        <dbReference type="EMBL" id="KQJ86608.1"/>
    </source>
</evidence>
<dbReference type="InterPro" id="IPR038985">
    <property type="entry name" value="OPRN-like"/>
</dbReference>
<proteinExistence type="predicted"/>
<accession>I1II55</accession>
<dbReference type="STRING" id="15368.I1II55"/>
<dbReference type="PANTHER" id="PTHR37904">
    <property type="entry name" value="OS10G0566900 PROTEIN"/>
    <property type="match status" value="1"/>
</dbReference>
<feature type="region of interest" description="Disordered" evidence="1">
    <location>
        <begin position="87"/>
        <end position="142"/>
    </location>
</feature>
<feature type="compositionally biased region" description="Polar residues" evidence="1">
    <location>
        <begin position="122"/>
        <end position="131"/>
    </location>
</feature>
<dbReference type="GeneID" id="100845827"/>
<protein>
    <submittedName>
        <fullName evidence="2 3">Uncharacterized protein</fullName>
    </submittedName>
</protein>
<evidence type="ECO:0000313" key="3">
    <source>
        <dbReference type="EnsemblPlants" id="KQJ86608"/>
    </source>
</evidence>
<dbReference type="EMBL" id="CM000883">
    <property type="protein sequence ID" value="KQJ86608.1"/>
    <property type="molecule type" value="Genomic_DNA"/>
</dbReference>
<feature type="compositionally biased region" description="Low complexity" evidence="1">
    <location>
        <begin position="99"/>
        <end position="118"/>
    </location>
</feature>